<evidence type="ECO:0000313" key="2">
    <source>
        <dbReference type="Proteomes" id="UP000494115"/>
    </source>
</evidence>
<evidence type="ECO:0000313" key="1">
    <source>
        <dbReference type="EMBL" id="CAB3784714.1"/>
    </source>
</evidence>
<keyword evidence="2" id="KW-1185">Reference proteome</keyword>
<dbReference type="AlphaFoldDB" id="A0A6S7B270"/>
<gene>
    <name evidence="1" type="ORF">LMG28138_01864</name>
</gene>
<reference evidence="1 2" key="1">
    <citation type="submission" date="2020-04" db="EMBL/GenBank/DDBJ databases">
        <authorList>
            <person name="De Canck E."/>
        </authorList>
    </citation>
    <scope>NUCLEOTIDE SEQUENCE [LARGE SCALE GENOMIC DNA]</scope>
    <source>
        <strain evidence="1 2">LMG 28138</strain>
    </source>
</reference>
<proteinExistence type="predicted"/>
<organism evidence="1 2">
    <name type="scientific">Pararobbsia alpina</name>
    <dbReference type="NCBI Taxonomy" id="621374"/>
    <lineage>
        <taxon>Bacteria</taxon>
        <taxon>Pseudomonadati</taxon>
        <taxon>Pseudomonadota</taxon>
        <taxon>Betaproteobacteria</taxon>
        <taxon>Burkholderiales</taxon>
        <taxon>Burkholderiaceae</taxon>
        <taxon>Pararobbsia</taxon>
    </lineage>
</organism>
<name>A0A6S7B270_9BURK</name>
<accession>A0A6S7B270</accession>
<sequence length="115" mass="13030">MRGSKTRYRVRWIETDGSSSRTNIGYYAQILGCEMSEIEELASKIAAALNPNALWDIAAVAVYLHRSEQHTKQWIVKQDGFPHPLRIPSGKGAEKPRPLWRAKDVTAWAESHVEV</sequence>
<protein>
    <submittedName>
        <fullName evidence="1">Uncharacterized protein</fullName>
    </submittedName>
</protein>
<dbReference type="EMBL" id="CADIKM010000006">
    <property type="protein sequence ID" value="CAB3784714.1"/>
    <property type="molecule type" value="Genomic_DNA"/>
</dbReference>
<dbReference type="Proteomes" id="UP000494115">
    <property type="component" value="Unassembled WGS sequence"/>
</dbReference>